<dbReference type="EMBL" id="CM010717">
    <property type="protein sequence ID" value="RZC54881.1"/>
    <property type="molecule type" value="Genomic_DNA"/>
</dbReference>
<dbReference type="Gramene" id="RZC54881">
    <property type="protein sequence ID" value="RZC54881"/>
    <property type="gene ID" value="C5167_013737"/>
</dbReference>
<evidence type="ECO:0000313" key="1">
    <source>
        <dbReference type="EMBL" id="RZC54881.1"/>
    </source>
</evidence>
<sequence>MDAVRYVHNCIFNTLNRTKKVMKTVPYKWQSTVPVTFMHNYIYQTSNHRKIVRNSVTGPEFGIPSSTTSSTTGEFVTKLIQLHKEKMQKQRWDAAMQVENISTSKTKGTKTRKNTSKAKKSVVQRKTTNGFFLDTNYPCLSIYGEMDRDLDYAIKHLARNGVLIYFHDMKPIEDRLIVTDSGKEKYVATPEKDRQMGDRIYLSLHYGPQWKQKHKEGSWCCLGPWCKLKM</sequence>
<dbReference type="AlphaFoldDB" id="A0A4Y7J4L6"/>
<gene>
    <name evidence="1" type="ORF">C5167_013737</name>
</gene>
<organism evidence="1 2">
    <name type="scientific">Papaver somniferum</name>
    <name type="common">Opium poppy</name>
    <dbReference type="NCBI Taxonomy" id="3469"/>
    <lineage>
        <taxon>Eukaryota</taxon>
        <taxon>Viridiplantae</taxon>
        <taxon>Streptophyta</taxon>
        <taxon>Embryophyta</taxon>
        <taxon>Tracheophyta</taxon>
        <taxon>Spermatophyta</taxon>
        <taxon>Magnoliopsida</taxon>
        <taxon>Ranunculales</taxon>
        <taxon>Papaveraceae</taxon>
        <taxon>Papaveroideae</taxon>
        <taxon>Papaver</taxon>
    </lineage>
</organism>
<dbReference type="Proteomes" id="UP000316621">
    <property type="component" value="Chromosome 3"/>
</dbReference>
<protein>
    <submittedName>
        <fullName evidence="1">Uncharacterized protein</fullName>
    </submittedName>
</protein>
<proteinExistence type="predicted"/>
<keyword evidence="2" id="KW-1185">Reference proteome</keyword>
<reference evidence="1 2" key="1">
    <citation type="journal article" date="2018" name="Science">
        <title>The opium poppy genome and morphinan production.</title>
        <authorList>
            <person name="Guo L."/>
            <person name="Winzer T."/>
            <person name="Yang X."/>
            <person name="Li Y."/>
            <person name="Ning Z."/>
            <person name="He Z."/>
            <person name="Teodor R."/>
            <person name="Lu Y."/>
            <person name="Bowser T.A."/>
            <person name="Graham I.A."/>
            <person name="Ye K."/>
        </authorList>
    </citation>
    <scope>NUCLEOTIDE SEQUENCE [LARGE SCALE GENOMIC DNA]</scope>
    <source>
        <strain evidence="2">cv. HN1</strain>
        <tissue evidence="1">Leaves</tissue>
    </source>
</reference>
<accession>A0A4Y7J4L6</accession>
<evidence type="ECO:0000313" key="2">
    <source>
        <dbReference type="Proteomes" id="UP000316621"/>
    </source>
</evidence>
<name>A0A4Y7J4L6_PAPSO</name>